<organism evidence="9 10">
    <name type="scientific">Flammeovirga pacifica</name>
    <dbReference type="NCBI Taxonomy" id="915059"/>
    <lineage>
        <taxon>Bacteria</taxon>
        <taxon>Pseudomonadati</taxon>
        <taxon>Bacteroidota</taxon>
        <taxon>Cytophagia</taxon>
        <taxon>Cytophagales</taxon>
        <taxon>Flammeovirgaceae</taxon>
        <taxon>Flammeovirga</taxon>
    </lineage>
</organism>
<evidence type="ECO:0000313" key="9">
    <source>
        <dbReference type="EMBL" id="OHX66589.1"/>
    </source>
</evidence>
<reference evidence="9 10" key="1">
    <citation type="journal article" date="2012" name="Int. J. Syst. Evol. Microbiol.">
        <title>Flammeovirga pacifica sp. nov., isolated from deep-sea sediment.</title>
        <authorList>
            <person name="Xu H."/>
            <person name="Fu Y."/>
            <person name="Yang N."/>
            <person name="Ding Z."/>
            <person name="Lai Q."/>
            <person name="Zeng R."/>
        </authorList>
    </citation>
    <scope>NUCLEOTIDE SEQUENCE [LARGE SCALE GENOMIC DNA]</scope>
    <source>
        <strain evidence="10">DSM 24597 / LMG 26175 / WPAGA1</strain>
    </source>
</reference>
<evidence type="ECO:0000256" key="1">
    <source>
        <dbReference type="ARBA" id="ARBA00004571"/>
    </source>
</evidence>
<accession>A0A1S1Z003</accession>
<dbReference type="SUPFAM" id="SSF49464">
    <property type="entry name" value="Carboxypeptidase regulatory domain-like"/>
    <property type="match status" value="1"/>
</dbReference>
<evidence type="ECO:0000259" key="8">
    <source>
        <dbReference type="Pfam" id="PF07715"/>
    </source>
</evidence>
<dbReference type="InterPro" id="IPR039426">
    <property type="entry name" value="TonB-dep_rcpt-like"/>
</dbReference>
<dbReference type="FunFam" id="2.170.130.10:FF:000008">
    <property type="entry name" value="SusC/RagA family TonB-linked outer membrane protein"/>
    <property type="match status" value="1"/>
</dbReference>
<dbReference type="Proteomes" id="UP000179797">
    <property type="component" value="Unassembled WGS sequence"/>
</dbReference>
<dbReference type="EMBL" id="JRYR02000001">
    <property type="protein sequence ID" value="OHX66589.1"/>
    <property type="molecule type" value="Genomic_DNA"/>
</dbReference>
<evidence type="ECO:0000256" key="5">
    <source>
        <dbReference type="ARBA" id="ARBA00023136"/>
    </source>
</evidence>
<keyword evidence="2 7" id="KW-0813">Transport</keyword>
<evidence type="ECO:0000256" key="6">
    <source>
        <dbReference type="ARBA" id="ARBA00023237"/>
    </source>
</evidence>
<dbReference type="NCBIfam" id="TIGR04056">
    <property type="entry name" value="OMP_RagA_SusC"/>
    <property type="match status" value="1"/>
</dbReference>
<dbReference type="Pfam" id="PF13715">
    <property type="entry name" value="CarbopepD_reg_2"/>
    <property type="match status" value="1"/>
</dbReference>
<comment type="subcellular location">
    <subcellularLocation>
        <location evidence="1 7">Cell outer membrane</location>
        <topology evidence="1 7">Multi-pass membrane protein</topology>
    </subcellularLocation>
</comment>
<dbReference type="Gene3D" id="2.170.130.10">
    <property type="entry name" value="TonB-dependent receptor, plug domain"/>
    <property type="match status" value="1"/>
</dbReference>
<dbReference type="InterPro" id="IPR023997">
    <property type="entry name" value="TonB-dep_OMP_SusC/RagA_CS"/>
</dbReference>
<keyword evidence="10" id="KW-1185">Reference proteome</keyword>
<dbReference type="InterPro" id="IPR012910">
    <property type="entry name" value="Plug_dom"/>
</dbReference>
<dbReference type="InterPro" id="IPR023996">
    <property type="entry name" value="TonB-dep_OMP_SusC/RagA"/>
</dbReference>
<keyword evidence="5 7" id="KW-0472">Membrane</keyword>
<evidence type="ECO:0000256" key="4">
    <source>
        <dbReference type="ARBA" id="ARBA00022692"/>
    </source>
</evidence>
<sequence>MLTFAFSFLLCSTTFAQDKTISGQILDENKASLPGVSVIVKGTNLGTVSDFEGNFKLSIPSEATVLVFSFIGYNNQEVTIGNQTTFDISLEVNEKQLDEVIVVGYGVEKKAVVTGAISSVKTDDILQTPVLNAAQSLQGRTAGVQVTNVSGQPGAGIDIRVRGTGSNGNNSPLYVVDGVQMDNINYLNPNDIATFQVLKDAASSAIYGSRGANGVVLITTKEGKSGKLTVSYDGYYGVQQAANRADLMNAREYMEFHNEGSVNAGNGEKWDLDNPPAHDTDWQKEVFQNAPIQNHSVSLSGGSEKSTFMSSIGYFAQDGIIGGDKSNYNRLSLRLNSNHKISQSFTFGQNLNFSTENKNGIQEQTEHEGAVTSMLLHDPVTPVYAPESDYAKYDAIVPSPVKSDDGRYYGMSDLNLQGITNPLGIIDNTKQEYNYMNLVGNVYLNFQPKMIKGLNFKTDFGFQLGSSKKREYSPISSLDQFTKKNSLSSVRQGQSQSTTWQWENTLSYTHSFGDHKLTGLIGNTAREHSNEWINGSGTDLQFSGYENAYLDNKVKNESQTNDGNRYLHRLVSYFGKANYNYKDKYMLTAIVRYDGSVNFGPENRFAFFPSVQAGWVISEDLFKTSDIVNFMRLRASYGEVGNESIEPFAYLSTIGKTEEYLYNGERYTGFAAQKMPNPAIRWETATEINLGFDVGLWQNKLFLNVDVYDRRRKDLLSDNPVPLIYGIGAPTANIGTVQNKGLELSLNFKNSEGDFRYDISAIASYNDNKVLSIDGKDHILGYKPDFYDGQLAMKEGHSLPYFWGYKTDGILQNDAEAKAYNEALGKSAVPGDIRFVDTNGDGALNAEDRTDIGDPFHDWTLGLNARFEYKNFDMSIFFQGQTGAKLFNVAAMRLDAIGAGAHNYNTRFLGRWTGEGSTNSFPRWSHTAGDNFTLINDMVHLEDASYVRLKTLQFGYSLPQSILSKAKIQNVRFYFSGNNLLTFTNYSGLDPEVGQSNDNQAMGFGMDRGSYPQARSFIFGTNLTF</sequence>
<dbReference type="AlphaFoldDB" id="A0A1S1Z003"/>
<evidence type="ECO:0000256" key="3">
    <source>
        <dbReference type="ARBA" id="ARBA00022452"/>
    </source>
</evidence>
<dbReference type="STRING" id="915059.NH26_09570"/>
<keyword evidence="3 7" id="KW-1134">Transmembrane beta strand</keyword>
<dbReference type="SUPFAM" id="SSF56935">
    <property type="entry name" value="Porins"/>
    <property type="match status" value="1"/>
</dbReference>
<proteinExistence type="inferred from homology"/>
<dbReference type="InterPro" id="IPR008969">
    <property type="entry name" value="CarboxyPept-like_regulatory"/>
</dbReference>
<dbReference type="FunFam" id="2.60.40.1120:FF:000003">
    <property type="entry name" value="Outer membrane protein Omp121"/>
    <property type="match status" value="1"/>
</dbReference>
<gene>
    <name evidence="9" type="ORF">NH26_09570</name>
</gene>
<evidence type="ECO:0000256" key="2">
    <source>
        <dbReference type="ARBA" id="ARBA00022448"/>
    </source>
</evidence>
<dbReference type="NCBIfam" id="TIGR04057">
    <property type="entry name" value="SusC_RagA_signa"/>
    <property type="match status" value="1"/>
</dbReference>
<dbReference type="Gene3D" id="2.40.170.20">
    <property type="entry name" value="TonB-dependent receptor, beta-barrel domain"/>
    <property type="match status" value="1"/>
</dbReference>
<dbReference type="InterPro" id="IPR036942">
    <property type="entry name" value="Beta-barrel_TonB_sf"/>
</dbReference>
<name>A0A1S1Z003_FLAPC</name>
<feature type="domain" description="TonB-dependent receptor plug" evidence="8">
    <location>
        <begin position="113"/>
        <end position="215"/>
    </location>
</feature>
<evidence type="ECO:0000313" key="10">
    <source>
        <dbReference type="Proteomes" id="UP000179797"/>
    </source>
</evidence>
<comment type="similarity">
    <text evidence="7">Belongs to the TonB-dependent receptor family.</text>
</comment>
<keyword evidence="4 7" id="KW-0812">Transmembrane</keyword>
<dbReference type="GO" id="GO:0009279">
    <property type="term" value="C:cell outer membrane"/>
    <property type="evidence" value="ECO:0007669"/>
    <property type="project" value="UniProtKB-SubCell"/>
</dbReference>
<dbReference type="Gene3D" id="2.60.40.1120">
    <property type="entry name" value="Carboxypeptidase-like, regulatory domain"/>
    <property type="match status" value="1"/>
</dbReference>
<keyword evidence="6 7" id="KW-0998">Cell outer membrane</keyword>
<comment type="caution">
    <text evidence="9">The sequence shown here is derived from an EMBL/GenBank/DDBJ whole genome shotgun (WGS) entry which is preliminary data.</text>
</comment>
<dbReference type="PROSITE" id="PS52016">
    <property type="entry name" value="TONB_DEPENDENT_REC_3"/>
    <property type="match status" value="1"/>
</dbReference>
<dbReference type="InterPro" id="IPR037066">
    <property type="entry name" value="Plug_dom_sf"/>
</dbReference>
<protein>
    <recommendedName>
        <fullName evidence="8">TonB-dependent receptor plug domain-containing protein</fullName>
    </recommendedName>
</protein>
<evidence type="ECO:0000256" key="7">
    <source>
        <dbReference type="PROSITE-ProRule" id="PRU01360"/>
    </source>
</evidence>
<dbReference type="Pfam" id="PF07715">
    <property type="entry name" value="Plug"/>
    <property type="match status" value="1"/>
</dbReference>